<evidence type="ECO:0000313" key="2">
    <source>
        <dbReference type="EMBL" id="CAG5150344.1"/>
    </source>
</evidence>
<gene>
    <name evidence="2" type="ORF">ALTATR162_LOCUS2631</name>
</gene>
<feature type="chain" id="PRO_5035250532" evidence="1">
    <location>
        <begin position="24"/>
        <end position="155"/>
    </location>
</feature>
<evidence type="ECO:0000313" key="3">
    <source>
        <dbReference type="Proteomes" id="UP000676310"/>
    </source>
</evidence>
<keyword evidence="3" id="KW-1185">Reference proteome</keyword>
<dbReference type="AlphaFoldDB" id="A0A8J2I2A5"/>
<keyword evidence="1" id="KW-0732">Signal</keyword>
<dbReference type="RefSeq" id="XP_043166172.1">
    <property type="nucleotide sequence ID" value="XM_043310237.1"/>
</dbReference>
<evidence type="ECO:0000256" key="1">
    <source>
        <dbReference type="SAM" id="SignalP"/>
    </source>
</evidence>
<dbReference type="Proteomes" id="UP000676310">
    <property type="component" value="Unassembled WGS sequence"/>
</dbReference>
<organism evidence="2 3">
    <name type="scientific">Alternaria atra</name>
    <dbReference type="NCBI Taxonomy" id="119953"/>
    <lineage>
        <taxon>Eukaryota</taxon>
        <taxon>Fungi</taxon>
        <taxon>Dikarya</taxon>
        <taxon>Ascomycota</taxon>
        <taxon>Pezizomycotina</taxon>
        <taxon>Dothideomycetes</taxon>
        <taxon>Pleosporomycetidae</taxon>
        <taxon>Pleosporales</taxon>
        <taxon>Pleosporineae</taxon>
        <taxon>Pleosporaceae</taxon>
        <taxon>Alternaria</taxon>
        <taxon>Alternaria sect. Ulocladioides</taxon>
    </lineage>
</organism>
<sequence>MKTFAILCLFATALAAPAPQASGTTNCAGVQTQLEKGIQANLDIQAQELKGVYALKLQGGTAGFNATQASVLAIQQRGIDIRAKNQQLAKEIQSPAADGLAVVAGAQTKEIDQVRSLKGTSGDAETIKMLVQEVMDGTKQNQKNLAAAKGQVCGK</sequence>
<dbReference type="OrthoDB" id="3638982at2759"/>
<feature type="signal peptide" evidence="1">
    <location>
        <begin position="1"/>
        <end position="23"/>
    </location>
</feature>
<protein>
    <submittedName>
        <fullName evidence="2">Uncharacterized protein</fullName>
    </submittedName>
</protein>
<dbReference type="EMBL" id="CAJRGZ010000015">
    <property type="protein sequence ID" value="CAG5150344.1"/>
    <property type="molecule type" value="Genomic_DNA"/>
</dbReference>
<dbReference type="GeneID" id="67014098"/>
<proteinExistence type="predicted"/>
<comment type="caution">
    <text evidence="2">The sequence shown here is derived from an EMBL/GenBank/DDBJ whole genome shotgun (WGS) entry which is preliminary data.</text>
</comment>
<name>A0A8J2I2A5_9PLEO</name>
<reference evidence="2" key="1">
    <citation type="submission" date="2021-05" db="EMBL/GenBank/DDBJ databases">
        <authorList>
            <person name="Stam R."/>
        </authorList>
    </citation>
    <scope>NUCLEOTIDE SEQUENCE</scope>
    <source>
        <strain evidence="2">CS162</strain>
    </source>
</reference>
<accession>A0A8J2I2A5</accession>